<sequence length="159" mass="17626">MTTLQHRDNRRQFVDLFDWAEGLPNLFTMPAAMRGVRIEEFADDDKYVVRAELPGLDPAKDIKVEVANGMLTISATRQQEEHDGGRSEFHYGTLTRRVLLPDGADEQAVVAKYAAGILEVTVPISAKPAEARTITIEHTDRLPGPAGRIRPGPHLEGTR</sequence>
<dbReference type="Proteomes" id="UP000292385">
    <property type="component" value="Unassembled WGS sequence"/>
</dbReference>
<feature type="region of interest" description="Disordered" evidence="3">
    <location>
        <begin position="137"/>
        <end position="159"/>
    </location>
</feature>
<accession>A0ABY2AA10</accession>
<name>A0ABY2AA10_9ACTN</name>
<reference evidence="5 6" key="1">
    <citation type="submission" date="2019-02" db="EMBL/GenBank/DDBJ databases">
        <title>Kribbella capetownensis sp. nov. and Kribbella speibonae sp. nov., isolated from soil.</title>
        <authorList>
            <person name="Curtis S.M."/>
            <person name="Norton I."/>
            <person name="Everest G.J."/>
            <person name="Meyers P.R."/>
        </authorList>
    </citation>
    <scope>NUCLEOTIDE SEQUENCE [LARGE SCALE GENOMIC DNA]</scope>
    <source>
        <strain evidence="5 6">SK5</strain>
    </source>
</reference>
<dbReference type="Gene3D" id="2.60.40.790">
    <property type="match status" value="1"/>
</dbReference>
<evidence type="ECO:0000256" key="1">
    <source>
        <dbReference type="PROSITE-ProRule" id="PRU00285"/>
    </source>
</evidence>
<dbReference type="InterPro" id="IPR031107">
    <property type="entry name" value="Small_HSP"/>
</dbReference>
<dbReference type="PANTHER" id="PTHR11527">
    <property type="entry name" value="HEAT-SHOCK PROTEIN 20 FAMILY MEMBER"/>
    <property type="match status" value="1"/>
</dbReference>
<proteinExistence type="inferred from homology"/>
<evidence type="ECO:0000259" key="4">
    <source>
        <dbReference type="PROSITE" id="PS01031"/>
    </source>
</evidence>
<dbReference type="Pfam" id="PF00011">
    <property type="entry name" value="HSP20"/>
    <property type="match status" value="1"/>
</dbReference>
<evidence type="ECO:0000256" key="3">
    <source>
        <dbReference type="SAM" id="MobiDB-lite"/>
    </source>
</evidence>
<organism evidence="5 6">
    <name type="scientific">Kribbella speibonae</name>
    <dbReference type="NCBI Taxonomy" id="1572660"/>
    <lineage>
        <taxon>Bacteria</taxon>
        <taxon>Bacillati</taxon>
        <taxon>Actinomycetota</taxon>
        <taxon>Actinomycetes</taxon>
        <taxon>Propionibacteriales</taxon>
        <taxon>Kribbellaceae</taxon>
        <taxon>Kribbella</taxon>
    </lineage>
</organism>
<gene>
    <name evidence="5" type="ORF">E0H58_11335</name>
</gene>
<comment type="caution">
    <text evidence="5">The sequence shown here is derived from an EMBL/GenBank/DDBJ whole genome shotgun (WGS) entry which is preliminary data.</text>
</comment>
<dbReference type="CDD" id="cd06464">
    <property type="entry name" value="ACD_sHsps-like"/>
    <property type="match status" value="1"/>
</dbReference>
<evidence type="ECO:0000256" key="2">
    <source>
        <dbReference type="RuleBase" id="RU003616"/>
    </source>
</evidence>
<dbReference type="InterPro" id="IPR002068">
    <property type="entry name" value="A-crystallin/Hsp20_dom"/>
</dbReference>
<protein>
    <submittedName>
        <fullName evidence="5">Hsp20/alpha crystallin family protein</fullName>
    </submittedName>
</protein>
<dbReference type="SUPFAM" id="SSF49764">
    <property type="entry name" value="HSP20-like chaperones"/>
    <property type="match status" value="1"/>
</dbReference>
<keyword evidence="6" id="KW-1185">Reference proteome</keyword>
<evidence type="ECO:0000313" key="6">
    <source>
        <dbReference type="Proteomes" id="UP000292385"/>
    </source>
</evidence>
<dbReference type="PROSITE" id="PS01031">
    <property type="entry name" value="SHSP"/>
    <property type="match status" value="1"/>
</dbReference>
<feature type="domain" description="SHSP" evidence="4">
    <location>
        <begin position="29"/>
        <end position="139"/>
    </location>
</feature>
<comment type="similarity">
    <text evidence="1 2">Belongs to the small heat shock protein (HSP20) family.</text>
</comment>
<evidence type="ECO:0000313" key="5">
    <source>
        <dbReference type="EMBL" id="TCC24795.1"/>
    </source>
</evidence>
<dbReference type="InterPro" id="IPR008978">
    <property type="entry name" value="HSP20-like_chaperone"/>
</dbReference>
<dbReference type="EMBL" id="SJJY01000002">
    <property type="protein sequence ID" value="TCC24795.1"/>
    <property type="molecule type" value="Genomic_DNA"/>
</dbReference>